<name>A0A0P1AEC2_PLAHL</name>
<dbReference type="AlphaFoldDB" id="A0A0P1AEC2"/>
<keyword evidence="2" id="KW-1185">Reference proteome</keyword>
<dbReference type="GeneID" id="36403986"/>
<dbReference type="RefSeq" id="XP_024575253.1">
    <property type="nucleotide sequence ID" value="XM_024724369.1"/>
</dbReference>
<evidence type="ECO:0000313" key="2">
    <source>
        <dbReference type="Proteomes" id="UP000054928"/>
    </source>
</evidence>
<evidence type="ECO:0000313" key="1">
    <source>
        <dbReference type="EMBL" id="CEG38884.1"/>
    </source>
</evidence>
<sequence length="68" mass="7732">MDAEQLFIACIKQVCRLLLLLQNDPQNVASRASSMIKCKKLSDTTCALKMNTIYTFSLVTELHEPPRF</sequence>
<accession>A0A0P1AEC2</accession>
<dbReference type="EMBL" id="CCYD01000322">
    <property type="protein sequence ID" value="CEG38884.1"/>
    <property type="molecule type" value="Genomic_DNA"/>
</dbReference>
<organism evidence="1 2">
    <name type="scientific">Plasmopara halstedii</name>
    <name type="common">Downy mildew of sunflower</name>
    <dbReference type="NCBI Taxonomy" id="4781"/>
    <lineage>
        <taxon>Eukaryota</taxon>
        <taxon>Sar</taxon>
        <taxon>Stramenopiles</taxon>
        <taxon>Oomycota</taxon>
        <taxon>Peronosporomycetes</taxon>
        <taxon>Peronosporales</taxon>
        <taxon>Peronosporaceae</taxon>
        <taxon>Plasmopara</taxon>
    </lineage>
</organism>
<protein>
    <submittedName>
        <fullName evidence="1">Uncharacterized protein</fullName>
    </submittedName>
</protein>
<proteinExistence type="predicted"/>
<dbReference type="Proteomes" id="UP000054928">
    <property type="component" value="Unassembled WGS sequence"/>
</dbReference>
<reference evidence="2" key="1">
    <citation type="submission" date="2014-09" db="EMBL/GenBank/DDBJ databases">
        <authorList>
            <person name="Sharma Rahul"/>
            <person name="Thines Marco"/>
        </authorList>
    </citation>
    <scope>NUCLEOTIDE SEQUENCE [LARGE SCALE GENOMIC DNA]</scope>
</reference>